<dbReference type="GO" id="GO:0016787">
    <property type="term" value="F:hydrolase activity"/>
    <property type="evidence" value="ECO:0007669"/>
    <property type="project" value="UniProtKB-KW"/>
</dbReference>
<feature type="domain" description="Isochorismatase-like" evidence="3">
    <location>
        <begin position="43"/>
        <end position="199"/>
    </location>
</feature>
<gene>
    <name evidence="4" type="ORF">EJN90_02705</name>
</gene>
<dbReference type="PANTHER" id="PTHR43540:SF6">
    <property type="entry name" value="ISOCHORISMATASE-LIKE DOMAIN-CONTAINING PROTEIN"/>
    <property type="match status" value="1"/>
</dbReference>
<dbReference type="OrthoDB" id="4305745at2"/>
<name>A0A3Q9BJA8_9LACT</name>
<dbReference type="RefSeq" id="WP_126108757.1">
    <property type="nucleotide sequence ID" value="NZ_CP034465.1"/>
</dbReference>
<dbReference type="Gene3D" id="3.40.50.850">
    <property type="entry name" value="Isochorismatase-like"/>
    <property type="match status" value="1"/>
</dbReference>
<dbReference type="AlphaFoldDB" id="A0A3Q9BJA8"/>
<dbReference type="Proteomes" id="UP000273326">
    <property type="component" value="Chromosome"/>
</dbReference>
<dbReference type="InterPro" id="IPR036380">
    <property type="entry name" value="Isochorismatase-like_sf"/>
</dbReference>
<dbReference type="PANTHER" id="PTHR43540">
    <property type="entry name" value="PEROXYUREIDOACRYLATE/UREIDOACRYLATE AMIDOHYDROLASE-RELATED"/>
    <property type="match status" value="1"/>
</dbReference>
<dbReference type="InterPro" id="IPR050272">
    <property type="entry name" value="Isochorismatase-like_hydrls"/>
</dbReference>
<evidence type="ECO:0000256" key="2">
    <source>
        <dbReference type="ARBA" id="ARBA00022801"/>
    </source>
</evidence>
<evidence type="ECO:0000313" key="5">
    <source>
        <dbReference type="Proteomes" id="UP000273326"/>
    </source>
</evidence>
<evidence type="ECO:0000256" key="1">
    <source>
        <dbReference type="ARBA" id="ARBA00006336"/>
    </source>
</evidence>
<keyword evidence="2 4" id="KW-0378">Hydrolase</keyword>
<dbReference type="CDD" id="cd00431">
    <property type="entry name" value="cysteine_hydrolases"/>
    <property type="match status" value="1"/>
</dbReference>
<dbReference type="EMBL" id="CP034465">
    <property type="protein sequence ID" value="AZP03667.1"/>
    <property type="molecule type" value="Genomic_DNA"/>
</dbReference>
<reference evidence="5" key="1">
    <citation type="submission" date="2018-12" db="EMBL/GenBank/DDBJ databases">
        <title>Complete genome sequencing of Jeotgalibaca sp. H21T32.</title>
        <authorList>
            <person name="Bae J.-W."/>
            <person name="Lee S.-Y."/>
        </authorList>
    </citation>
    <scope>NUCLEOTIDE SEQUENCE [LARGE SCALE GENOMIC DNA]</scope>
    <source>
        <strain evidence="5">H21T32</strain>
    </source>
</reference>
<dbReference type="Pfam" id="PF00857">
    <property type="entry name" value="Isochorismatase"/>
    <property type="match status" value="1"/>
</dbReference>
<evidence type="ECO:0000313" key="4">
    <source>
        <dbReference type="EMBL" id="AZP03667.1"/>
    </source>
</evidence>
<dbReference type="SUPFAM" id="SSF52499">
    <property type="entry name" value="Isochorismatase-like hydrolases"/>
    <property type="match status" value="1"/>
</dbReference>
<sequence>MFKVLLSIVGVLLIIGGIFGFRIYKLSKITTGEKIVENSRPKSALLVLDIQNDTLGIKEYGNTDSLMNNINSAITYAENNHIDILYLTQGFSNPIDKLLSGGLYKKGSVGAELSSQLRVLSPHIFSKEKTDAFSSNELEEYLLKEGITTLYLIGADASACVYKTALGGRNRGYEVIVLSDAVFSINDTFLDRALANYKKNKIKTRVLSEFMN</sequence>
<evidence type="ECO:0000259" key="3">
    <source>
        <dbReference type="Pfam" id="PF00857"/>
    </source>
</evidence>
<keyword evidence="5" id="KW-1185">Reference proteome</keyword>
<comment type="similarity">
    <text evidence="1">Belongs to the isochorismatase family.</text>
</comment>
<proteinExistence type="inferred from homology"/>
<protein>
    <submittedName>
        <fullName evidence="4">Cysteine hydrolase</fullName>
    </submittedName>
</protein>
<dbReference type="InterPro" id="IPR000868">
    <property type="entry name" value="Isochorismatase-like_dom"/>
</dbReference>
<dbReference type="KEGG" id="jeh:EJN90_02705"/>
<organism evidence="4 5">
    <name type="scientific">Jeotgalibaca ciconiae</name>
    <dbReference type="NCBI Taxonomy" id="2496265"/>
    <lineage>
        <taxon>Bacteria</taxon>
        <taxon>Bacillati</taxon>
        <taxon>Bacillota</taxon>
        <taxon>Bacilli</taxon>
        <taxon>Lactobacillales</taxon>
        <taxon>Carnobacteriaceae</taxon>
        <taxon>Jeotgalibaca</taxon>
    </lineage>
</organism>
<accession>A0A3Q9BJA8</accession>